<protein>
    <submittedName>
        <fullName evidence="4">CVNH domain protein</fullName>
    </submittedName>
</protein>
<dbReference type="Proteomes" id="UP000650533">
    <property type="component" value="Chromosome 6"/>
</dbReference>
<sequence length="1436" mass="159219">MLITAACKKFSISHSALYDLSLFQTGESDWILRAKITKEGKRYIADDEDLDEKLGDDTVNLSAILGNKDGHFEWGSSAFDKSALVADLQDRTGAFRSNVEVDLDSHLDICEYSDEQNMEKTRYRFTVTQLPPPRRTLVLCFDGTSNHFSNKNTNVVKLVELLYKDDPSRQRVYYQTGVGTYTPSGVDVKQGGRLSQEVDKAVAWYLNQHVIDGYRYLMETYQAGDRICLFGFSRGAFTARALAGMIHSVGLLPRHNVEHVPFAFRVYEKAEDYSKDGAWKSLPNQNDGSEVEEKVADGALSMTDGIEDPDQVKPEDFKQTFSISLKIDFVGVWDTVASVGAIWPKTLPWIDYNPSIRHFRQALALDENRGNFSPSLWTHARTNTNNQTAYEVWFKGEHSDIGGGADYPTPPHETFKQSMLSNIPLRWMIRQFMDSAVKSGIILDAKAVERYRTKGVLERVPNPDDPTPWSNYEAERRKLADEADQRDICHQIYDSRGETFSWKRLGYGLLELAPFKKRIQTTDGYTEKRGWNFWKSRTVFLPPGPYPVNLHASVLAFQASLLAQKLAEYKPRATIEYVDSRGKKLSEERYEGSKAHESPSTTTARSVVMIWPISFLLALGGIATAQESTPDYQNPLLAKVLLYTYTNGFRHDSIPVAIQQLKAWGPYYNISFDATEDQKDFTVANLAKYDALLFVHTTENILDTSGQNAFVDYLSKGGNFAGVHAASVAFVSKTWPPWTDTLGSSFDHHPARQTATFVKEATGHPATNPTPDRWSFDEEVYSFSSDPRQLGAKLLFSVDPTSYKENNVVKEQGTPHPIAWYQEYAAGAVIKPGTPGPGVAGRSFFSSLGHNNSTWMDDTFMKHIMGGLSWTLASNTTRVSAGLYGASGIQPTVRIGASNANASSIAASPWSPVLGSDQVAPPPPPPPPKSTPTQSAQPEPTSGSVSTNSSSGAVMIAPVGIWGVVIGAICATLGDEDGKATKYRPVETRLYAFARNSFDVVAMAALIFRTATAFQQARNEIGTRITSGDCGLASPYHNISVLLDRLIHDDRWGNGLSSTNVTMSAVVPDSAREYQSQCKCYSTKNQTRTLEYYRCPMYHGTLHDVQEYSDVIAYRVRVQPIANISWPILLSGQMPRLWLVNHMEIPQFPNGSLSYASKLWEVRAHLLPMKLLRGSSIVGKANLITRRFITSSMVKDVIFNSKPVSDHILFALAKGNIQLTYFKNYSLESSVAPLNASGDAIALATISSTLSPSLMYYRNKAAIEDGGVPADDVCDFIEDYRSGTILDVIGSIGGLFALLQAAHLLLFGRPLFWGLVGAKTISPFGLLGQCSSRGFKRRLREEYHIQSTEEGTDTIHIVKFLRDFVIDFGPANLDSEPHALQQSRPSSPRVETDEENAAEAQTPLMRAPAEDESSLGATKPIDDQSYPNKAVRRNSI</sequence>
<dbReference type="Pfam" id="PF06283">
    <property type="entry name" value="ThuA"/>
    <property type="match status" value="1"/>
</dbReference>
<reference evidence="4" key="1">
    <citation type="submission" date="2020-05" db="EMBL/GenBank/DDBJ databases">
        <title>Evolutionary and genomic comparisons of hybrid uninucleate and nonhybrid Rhizoctonia fungi.</title>
        <authorList>
            <person name="Li C."/>
            <person name="Chen X."/>
        </authorList>
    </citation>
    <scope>NUCLEOTIDE SEQUENCE</scope>
    <source>
        <strain evidence="4">AG-1 IA</strain>
    </source>
</reference>
<proteinExistence type="predicted"/>
<evidence type="ECO:0000313" key="5">
    <source>
        <dbReference type="Proteomes" id="UP000650533"/>
    </source>
</evidence>
<organism evidence="4 5">
    <name type="scientific">Rhizoctonia solani</name>
    <dbReference type="NCBI Taxonomy" id="456999"/>
    <lineage>
        <taxon>Eukaryota</taxon>
        <taxon>Fungi</taxon>
        <taxon>Dikarya</taxon>
        <taxon>Basidiomycota</taxon>
        <taxon>Agaricomycotina</taxon>
        <taxon>Agaricomycetes</taxon>
        <taxon>Cantharellales</taxon>
        <taxon>Ceratobasidiaceae</taxon>
        <taxon>Rhizoctonia</taxon>
    </lineage>
</organism>
<dbReference type="RefSeq" id="XP_043181024.1">
    <property type="nucleotide sequence ID" value="XM_043325592.1"/>
</dbReference>
<feature type="region of interest" description="Disordered" evidence="1">
    <location>
        <begin position="912"/>
        <end position="949"/>
    </location>
</feature>
<name>A0A8H8SXQ3_9AGAM</name>
<feature type="region of interest" description="Disordered" evidence="1">
    <location>
        <begin position="1375"/>
        <end position="1436"/>
    </location>
</feature>
<dbReference type="InterPro" id="IPR029010">
    <property type="entry name" value="ThuA-like"/>
</dbReference>
<dbReference type="EMBL" id="CP059663">
    <property type="protein sequence ID" value="QRW20787.1"/>
    <property type="molecule type" value="Genomic_DNA"/>
</dbReference>
<dbReference type="GeneID" id="67028055"/>
<dbReference type="PANTHER" id="PTHR33840:SF2">
    <property type="entry name" value="TLE1 PHOSPHOLIPASE DOMAIN-CONTAINING PROTEIN"/>
    <property type="match status" value="1"/>
</dbReference>
<evidence type="ECO:0000259" key="2">
    <source>
        <dbReference type="Pfam" id="PF06283"/>
    </source>
</evidence>
<dbReference type="InterPro" id="IPR029062">
    <property type="entry name" value="Class_I_gatase-like"/>
</dbReference>
<evidence type="ECO:0000256" key="1">
    <source>
        <dbReference type="SAM" id="MobiDB-lite"/>
    </source>
</evidence>
<feature type="domain" description="ThuA-like" evidence="2">
    <location>
        <begin position="639"/>
        <end position="871"/>
    </location>
</feature>
<dbReference type="PANTHER" id="PTHR33840">
    <property type="match status" value="1"/>
</dbReference>
<feature type="compositionally biased region" description="Pro residues" evidence="1">
    <location>
        <begin position="920"/>
        <end position="930"/>
    </location>
</feature>
<accession>A0A8H8SXQ3</accession>
<evidence type="ECO:0000259" key="3">
    <source>
        <dbReference type="Pfam" id="PF09994"/>
    </source>
</evidence>
<dbReference type="InterPro" id="IPR018712">
    <property type="entry name" value="Tle1-like_cat"/>
</dbReference>
<feature type="domain" description="T6SS Phospholipase effector Tle1-like catalytic" evidence="3">
    <location>
        <begin position="135"/>
        <end position="431"/>
    </location>
</feature>
<gene>
    <name evidence="4" type="ORF">RhiXN_05776</name>
</gene>
<dbReference type="KEGG" id="rsx:RhiXN_05776"/>
<dbReference type="Gene3D" id="3.40.50.880">
    <property type="match status" value="1"/>
</dbReference>
<dbReference type="SUPFAM" id="SSF52317">
    <property type="entry name" value="Class I glutamine amidotransferase-like"/>
    <property type="match status" value="1"/>
</dbReference>
<dbReference type="SUPFAM" id="SSF53474">
    <property type="entry name" value="alpha/beta-Hydrolases"/>
    <property type="match status" value="1"/>
</dbReference>
<dbReference type="InterPro" id="IPR029058">
    <property type="entry name" value="AB_hydrolase_fold"/>
</dbReference>
<evidence type="ECO:0000313" key="4">
    <source>
        <dbReference type="EMBL" id="QRW20787.1"/>
    </source>
</evidence>
<feature type="compositionally biased region" description="Low complexity" evidence="1">
    <location>
        <begin position="931"/>
        <end position="949"/>
    </location>
</feature>
<dbReference type="Pfam" id="PF09994">
    <property type="entry name" value="T6SS_Tle1-like_cat"/>
    <property type="match status" value="1"/>
</dbReference>